<dbReference type="AlphaFoldDB" id="A0A6C0AK86"/>
<protein>
    <submittedName>
        <fullName evidence="1">Uncharacterized protein</fullName>
    </submittedName>
</protein>
<accession>A0A6C0AK86</accession>
<evidence type="ECO:0000313" key="1">
    <source>
        <dbReference type="EMBL" id="QHS80188.1"/>
    </source>
</evidence>
<reference evidence="1" key="1">
    <citation type="journal article" date="2020" name="Nature">
        <title>Giant virus diversity and host interactions through global metagenomics.</title>
        <authorList>
            <person name="Schulz F."/>
            <person name="Roux S."/>
            <person name="Paez-Espino D."/>
            <person name="Jungbluth S."/>
            <person name="Walsh D.A."/>
            <person name="Denef V.J."/>
            <person name="McMahon K.D."/>
            <person name="Konstantinidis K.T."/>
            <person name="Eloe-Fadrosh E.A."/>
            <person name="Kyrpides N.C."/>
            <person name="Woyke T."/>
        </authorList>
    </citation>
    <scope>NUCLEOTIDE SEQUENCE</scope>
    <source>
        <strain evidence="1">GVMAG-S-1039698-54</strain>
    </source>
</reference>
<name>A0A6C0AK86_9ZZZZ</name>
<sequence>MSTNTIVVTVQGSGNGKFYMDGNEGVLALKYGDTYIFDVGDSTNTNKPLFFSLIQDGIHNSGSNYNFSNFSRSGNVGQSGSTIQLTVDINTPTNLFFYSTNYDGMGNGVLVNNNGTIPPYRINMSFFNQSNSRFGSMNFIKVDNNNYKRTSGKKRLDCSVPGCNGLIHKIYKDPLSIHANKDTCYNPTIKQRENKGIYTEPVHGNQAYLKHRCRTFKQREFNFALENKDYDKKIYQANCVCNTKVTYNKSNRKFSNQGAVSNRSRINRLKYNTRVITNQKIENKNDRFK</sequence>
<dbReference type="EMBL" id="MN740675">
    <property type="protein sequence ID" value="QHS80188.1"/>
    <property type="molecule type" value="Genomic_DNA"/>
</dbReference>
<proteinExistence type="predicted"/>
<organism evidence="1">
    <name type="scientific">viral metagenome</name>
    <dbReference type="NCBI Taxonomy" id="1070528"/>
    <lineage>
        <taxon>unclassified sequences</taxon>
        <taxon>metagenomes</taxon>
        <taxon>organismal metagenomes</taxon>
    </lineage>
</organism>